<dbReference type="Proteomes" id="UP001610335">
    <property type="component" value="Unassembled WGS sequence"/>
</dbReference>
<sequence length="800" mass="87495">MAPWEEFDAIFHFNKNFTYDGKVIEQILSNRRALENQLFADRLLELLSVPAVTKLYPPISNSDLRSLIRHIVSSELEIHQKQSLIYYILKDCRSPNDAATQFARRCHLPEKYRLFIDGLWSLDRLEFKRAIEYLTEPSLIPTFPDEILYTLTLSHLPRHDDSLVMAYYLTVNPPLASGKAQRAFMETLCRASIAEAFYFTRKHNETLRLSYFTQLIEFVHRTDAGQIRSRRAMELIDLPFDDQEEEWFEDTLLRGNAKTLRGAKDTVMMRRLATGKLSELSTELESLGGKKIDGLNWDVLKQSMEPTRALAERCKYEHPGRQQQTFSGGNRFGALSGGSSFNNSRASSGQSQQSQQSQHYGVTDQDIKADLSTGKGRPDWIFSCYGPGRNAPRQLFGGPQRELSFEELRLRHYDAAATGNPGPAIQEAETLYNEAVNQMEVILKNIDAAVKYITDGAKEHPNRIDIVKGNTDLGTSQGPSAFGQPSALSQTPAFAPPGFAQQASSQPSFGQPSFGQPSLGQASGFGQPSVVGPSSSFGQPAFGQSSFGQPSLGQSSFDQPSSMGTSAFSQASGTASPFSQISSQTQAPSSSFGQPSPFAQAAQQPSGFGQPSTIPATTSDFATPSQSANPFGQPQAPFGQSSQGPSPFGAAAQQAAPSAFGQPAGGAPQPAAAPSAPVGAGPAGVLKIDNPNDLNPIPPPTGETRRDPMTKKLMSWKGQPVKYINNEPCYLHPQDQKTAVRIFFPDGPPVEASLRDAQANPDQYTPEIAEQYEFFVKNGFFKDGLIPSVPPKTEWVSFDF</sequence>
<keyword evidence="6" id="KW-1185">Reference proteome</keyword>
<dbReference type="Pfam" id="PF13934">
    <property type="entry name" value="ELYS"/>
    <property type="match status" value="1"/>
</dbReference>
<evidence type="ECO:0000313" key="6">
    <source>
        <dbReference type="Proteomes" id="UP001610335"/>
    </source>
</evidence>
<feature type="domain" description="ELYS-like" evidence="4">
    <location>
        <begin position="37"/>
        <end position="254"/>
    </location>
</feature>
<evidence type="ECO:0000256" key="1">
    <source>
        <dbReference type="ARBA" id="ARBA00004123"/>
    </source>
</evidence>
<feature type="region of interest" description="Disordered" evidence="3">
    <location>
        <begin position="468"/>
        <end position="709"/>
    </location>
</feature>
<accession>A0ABR4HMU2</accession>
<feature type="compositionally biased region" description="Low complexity" evidence="3">
    <location>
        <begin position="592"/>
        <end position="611"/>
    </location>
</feature>
<protein>
    <submittedName>
        <fullName evidence="5">Nuclear pore complex assembly-domain-containing protein</fullName>
    </submittedName>
</protein>
<dbReference type="PANTHER" id="PTHR21099:SF2">
    <property type="entry name" value="SI:CH211-113E8.11"/>
    <property type="match status" value="1"/>
</dbReference>
<gene>
    <name evidence="5" type="ORF">BDW59DRAFT_175716</name>
</gene>
<feature type="compositionally biased region" description="Polar residues" evidence="3">
    <location>
        <begin position="612"/>
        <end position="642"/>
    </location>
</feature>
<feature type="region of interest" description="Disordered" evidence="3">
    <location>
        <begin position="317"/>
        <end position="363"/>
    </location>
</feature>
<dbReference type="PANTHER" id="PTHR21099">
    <property type="entry name" value="RAD201"/>
    <property type="match status" value="1"/>
</dbReference>
<feature type="compositionally biased region" description="Low complexity" evidence="3">
    <location>
        <begin position="643"/>
        <end position="695"/>
    </location>
</feature>
<organism evidence="5 6">
    <name type="scientific">Aspergillus cavernicola</name>
    <dbReference type="NCBI Taxonomy" id="176166"/>
    <lineage>
        <taxon>Eukaryota</taxon>
        <taxon>Fungi</taxon>
        <taxon>Dikarya</taxon>
        <taxon>Ascomycota</taxon>
        <taxon>Pezizomycotina</taxon>
        <taxon>Eurotiomycetes</taxon>
        <taxon>Eurotiomycetidae</taxon>
        <taxon>Eurotiales</taxon>
        <taxon>Aspergillaceae</taxon>
        <taxon>Aspergillus</taxon>
        <taxon>Aspergillus subgen. Nidulantes</taxon>
    </lineage>
</organism>
<feature type="compositionally biased region" description="Polar residues" evidence="3">
    <location>
        <begin position="337"/>
        <end position="346"/>
    </location>
</feature>
<name>A0ABR4HMU2_9EURO</name>
<evidence type="ECO:0000256" key="2">
    <source>
        <dbReference type="ARBA" id="ARBA00023242"/>
    </source>
</evidence>
<dbReference type="InterPro" id="IPR025151">
    <property type="entry name" value="ELYS_dom"/>
</dbReference>
<reference evidence="5 6" key="1">
    <citation type="submission" date="2024-07" db="EMBL/GenBank/DDBJ databases">
        <title>Section-level genome sequencing and comparative genomics of Aspergillus sections Usti and Cavernicolus.</title>
        <authorList>
            <consortium name="Lawrence Berkeley National Laboratory"/>
            <person name="Nybo J.L."/>
            <person name="Vesth T.C."/>
            <person name="Theobald S."/>
            <person name="Frisvad J.C."/>
            <person name="Larsen T.O."/>
            <person name="Kjaerboelling I."/>
            <person name="Rothschild-Mancinelli K."/>
            <person name="Lyhne E.K."/>
            <person name="Kogle M.E."/>
            <person name="Barry K."/>
            <person name="Clum A."/>
            <person name="Na H."/>
            <person name="Ledsgaard L."/>
            <person name="Lin J."/>
            <person name="Lipzen A."/>
            <person name="Kuo A."/>
            <person name="Riley R."/>
            <person name="Mondo S."/>
            <person name="LaButti K."/>
            <person name="Haridas S."/>
            <person name="Pangalinan J."/>
            <person name="Salamov A.A."/>
            <person name="Simmons B.A."/>
            <person name="Magnuson J.K."/>
            <person name="Chen J."/>
            <person name="Drula E."/>
            <person name="Henrissat B."/>
            <person name="Wiebenga A."/>
            <person name="Lubbers R.J."/>
            <person name="Gomes A.C."/>
            <person name="Makela M.R."/>
            <person name="Stajich J."/>
            <person name="Grigoriev I.V."/>
            <person name="Mortensen U.H."/>
            <person name="De vries R.P."/>
            <person name="Baker S.E."/>
            <person name="Andersen M.R."/>
        </authorList>
    </citation>
    <scope>NUCLEOTIDE SEQUENCE [LARGE SCALE GENOMIC DNA]</scope>
    <source>
        <strain evidence="5 6">CBS 600.67</strain>
    </source>
</reference>
<comment type="caution">
    <text evidence="5">The sequence shown here is derived from an EMBL/GenBank/DDBJ whole genome shotgun (WGS) entry which is preliminary data.</text>
</comment>
<evidence type="ECO:0000313" key="5">
    <source>
        <dbReference type="EMBL" id="KAL2816802.1"/>
    </source>
</evidence>
<comment type="subcellular location">
    <subcellularLocation>
        <location evidence="1">Nucleus</location>
    </subcellularLocation>
</comment>
<dbReference type="EMBL" id="JBFXLS010000098">
    <property type="protein sequence ID" value="KAL2816802.1"/>
    <property type="molecule type" value="Genomic_DNA"/>
</dbReference>
<feature type="compositionally biased region" description="Low complexity" evidence="3">
    <location>
        <begin position="492"/>
        <end position="503"/>
    </location>
</feature>
<evidence type="ECO:0000259" key="4">
    <source>
        <dbReference type="Pfam" id="PF13934"/>
    </source>
</evidence>
<evidence type="ECO:0000256" key="3">
    <source>
        <dbReference type="SAM" id="MobiDB-lite"/>
    </source>
</evidence>
<dbReference type="CDD" id="cd23954">
    <property type="entry name" value="AMO1_CTD"/>
    <property type="match status" value="1"/>
</dbReference>
<feature type="compositionally biased region" description="Low complexity" evidence="3">
    <location>
        <begin position="347"/>
        <end position="358"/>
    </location>
</feature>
<keyword evidence="2" id="KW-0539">Nucleus</keyword>
<feature type="compositionally biased region" description="Polar residues" evidence="3">
    <location>
        <begin position="504"/>
        <end position="591"/>
    </location>
</feature>
<proteinExistence type="predicted"/>